<dbReference type="Pfam" id="PF00005">
    <property type="entry name" value="ABC_tran"/>
    <property type="match status" value="1"/>
</dbReference>
<evidence type="ECO:0000313" key="7">
    <source>
        <dbReference type="Proteomes" id="UP000006190"/>
    </source>
</evidence>
<dbReference type="InterPro" id="IPR027417">
    <property type="entry name" value="P-loop_NTPase"/>
</dbReference>
<organism evidence="6 7">
    <name type="scientific">Facklamia languida CCUG 37842</name>
    <dbReference type="NCBI Taxonomy" id="883113"/>
    <lineage>
        <taxon>Bacteria</taxon>
        <taxon>Bacillati</taxon>
        <taxon>Bacillota</taxon>
        <taxon>Bacilli</taxon>
        <taxon>Lactobacillales</taxon>
        <taxon>Aerococcaceae</taxon>
        <taxon>Facklamia</taxon>
    </lineage>
</organism>
<evidence type="ECO:0000256" key="1">
    <source>
        <dbReference type="ARBA" id="ARBA00022448"/>
    </source>
</evidence>
<evidence type="ECO:0000313" key="6">
    <source>
        <dbReference type="EMBL" id="EHR36514.1"/>
    </source>
</evidence>
<evidence type="ECO:0000256" key="4">
    <source>
        <dbReference type="ARBA" id="ARBA00022970"/>
    </source>
</evidence>
<feature type="domain" description="ABC transporter" evidence="5">
    <location>
        <begin position="10"/>
        <end position="249"/>
    </location>
</feature>
<name>H3NJZ7_9LACT</name>
<gene>
    <name evidence="6" type="ORF">HMPREF9708_01186</name>
</gene>
<dbReference type="GO" id="GO:0098796">
    <property type="term" value="C:membrane protein complex"/>
    <property type="evidence" value="ECO:0007669"/>
    <property type="project" value="UniProtKB-ARBA"/>
</dbReference>
<reference evidence="6 7" key="1">
    <citation type="submission" date="2012-01" db="EMBL/GenBank/DDBJ databases">
        <title>The Genome Sequence of Facklamia languida CCUG 37842.</title>
        <authorList>
            <consortium name="The Broad Institute Genome Sequencing Platform"/>
            <person name="Earl A."/>
            <person name="Ward D."/>
            <person name="Feldgarden M."/>
            <person name="Gevers D."/>
            <person name="Huys G."/>
            <person name="Young S.K."/>
            <person name="Zeng Q."/>
            <person name="Gargeya S."/>
            <person name="Fitzgerald M."/>
            <person name="Haas B."/>
            <person name="Abouelleil A."/>
            <person name="Alvarado L."/>
            <person name="Arachchi H.M."/>
            <person name="Berlin A."/>
            <person name="Chapman S.B."/>
            <person name="Gearin G."/>
            <person name="Goldberg J."/>
            <person name="Griggs A."/>
            <person name="Gujja S."/>
            <person name="Hansen M."/>
            <person name="Heiman D."/>
            <person name="Howarth C."/>
            <person name="Larimer J."/>
            <person name="Lui A."/>
            <person name="MacDonald P.J.P."/>
            <person name="McCowen C."/>
            <person name="Montmayeur A."/>
            <person name="Murphy C."/>
            <person name="Neiman D."/>
            <person name="Pearson M."/>
            <person name="Priest M."/>
            <person name="Roberts A."/>
            <person name="Saif S."/>
            <person name="Shea T."/>
            <person name="Sisk P."/>
            <person name="Stolte C."/>
            <person name="Sykes S."/>
            <person name="Wortman J."/>
            <person name="Nusbaum C."/>
            <person name="Birren B."/>
        </authorList>
    </citation>
    <scope>NUCLEOTIDE SEQUENCE [LARGE SCALE GENOMIC DNA]</scope>
    <source>
        <strain evidence="6 7">CCUG 37842</strain>
    </source>
</reference>
<dbReference type="PANTHER" id="PTHR24220">
    <property type="entry name" value="IMPORT ATP-BINDING PROTEIN"/>
    <property type="match status" value="1"/>
</dbReference>
<dbReference type="InterPro" id="IPR017911">
    <property type="entry name" value="MacB-like_ATP-bd"/>
</dbReference>
<dbReference type="CDD" id="cd03255">
    <property type="entry name" value="ABC_MJ0796_LolCDE_FtsE"/>
    <property type="match status" value="1"/>
</dbReference>
<evidence type="ECO:0000256" key="2">
    <source>
        <dbReference type="ARBA" id="ARBA00022741"/>
    </source>
</evidence>
<dbReference type="OrthoDB" id="9791546at2"/>
<keyword evidence="3" id="KW-0067">ATP-binding</keyword>
<dbReference type="InterPro" id="IPR003593">
    <property type="entry name" value="AAA+_ATPase"/>
</dbReference>
<keyword evidence="2" id="KW-0547">Nucleotide-binding</keyword>
<dbReference type="EMBL" id="AGEG01000014">
    <property type="protein sequence ID" value="EHR36514.1"/>
    <property type="molecule type" value="Genomic_DNA"/>
</dbReference>
<comment type="caution">
    <text evidence="6">The sequence shown here is derived from an EMBL/GenBank/DDBJ whole genome shotgun (WGS) entry which is preliminary data.</text>
</comment>
<keyword evidence="4" id="KW-0029">Amino-acid transport</keyword>
<dbReference type="Proteomes" id="UP000006190">
    <property type="component" value="Unassembled WGS sequence"/>
</dbReference>
<keyword evidence="7" id="KW-1185">Reference proteome</keyword>
<dbReference type="PROSITE" id="PS00211">
    <property type="entry name" value="ABC_TRANSPORTER_1"/>
    <property type="match status" value="1"/>
</dbReference>
<dbReference type="Gene3D" id="3.40.50.300">
    <property type="entry name" value="P-loop containing nucleotide triphosphate hydrolases"/>
    <property type="match status" value="1"/>
</dbReference>
<keyword evidence="1" id="KW-0813">Transport</keyword>
<dbReference type="RefSeq" id="WP_006309385.1">
    <property type="nucleotide sequence ID" value="NZ_JH601133.1"/>
</dbReference>
<dbReference type="eggNOG" id="COG1136">
    <property type="taxonomic scope" value="Bacteria"/>
</dbReference>
<dbReference type="GO" id="GO:0022857">
    <property type="term" value="F:transmembrane transporter activity"/>
    <property type="evidence" value="ECO:0007669"/>
    <property type="project" value="TreeGrafter"/>
</dbReference>
<dbReference type="HOGENOM" id="CLU_000604_1_22_9"/>
<dbReference type="GO" id="GO:0005886">
    <property type="term" value="C:plasma membrane"/>
    <property type="evidence" value="ECO:0007669"/>
    <property type="project" value="TreeGrafter"/>
</dbReference>
<dbReference type="AlphaFoldDB" id="H3NJZ7"/>
<protein>
    <recommendedName>
        <fullName evidence="5">ABC transporter domain-containing protein</fullName>
    </recommendedName>
</protein>
<dbReference type="STRING" id="883113.HMPREF9708_01186"/>
<dbReference type="GO" id="GO:0005524">
    <property type="term" value="F:ATP binding"/>
    <property type="evidence" value="ECO:0007669"/>
    <property type="project" value="UniProtKB-KW"/>
</dbReference>
<dbReference type="GO" id="GO:0006865">
    <property type="term" value="P:amino acid transport"/>
    <property type="evidence" value="ECO:0007669"/>
    <property type="project" value="UniProtKB-KW"/>
</dbReference>
<dbReference type="SMART" id="SM00382">
    <property type="entry name" value="AAA"/>
    <property type="match status" value="1"/>
</dbReference>
<evidence type="ECO:0000259" key="5">
    <source>
        <dbReference type="PROSITE" id="PS50893"/>
    </source>
</evidence>
<dbReference type="InterPro" id="IPR015854">
    <property type="entry name" value="ABC_transpr_LolD-like"/>
</dbReference>
<dbReference type="PROSITE" id="PS50893">
    <property type="entry name" value="ABC_TRANSPORTER_2"/>
    <property type="match status" value="1"/>
</dbReference>
<accession>H3NJZ7</accession>
<proteinExistence type="predicted"/>
<dbReference type="PATRIC" id="fig|883113.3.peg.1181"/>
<dbReference type="FunFam" id="3.40.50.300:FF:000032">
    <property type="entry name" value="Export ABC transporter ATP-binding protein"/>
    <property type="match status" value="1"/>
</dbReference>
<evidence type="ECO:0000256" key="3">
    <source>
        <dbReference type="ARBA" id="ARBA00022840"/>
    </source>
</evidence>
<dbReference type="InterPro" id="IPR017871">
    <property type="entry name" value="ABC_transporter-like_CS"/>
</dbReference>
<dbReference type="GO" id="GO:0016887">
    <property type="term" value="F:ATP hydrolysis activity"/>
    <property type="evidence" value="ECO:0007669"/>
    <property type="project" value="InterPro"/>
</dbReference>
<dbReference type="SUPFAM" id="SSF52540">
    <property type="entry name" value="P-loop containing nucleoside triphosphate hydrolases"/>
    <property type="match status" value="1"/>
</dbReference>
<dbReference type="PANTHER" id="PTHR24220:SF86">
    <property type="entry name" value="ABC TRANSPORTER ABCH.1"/>
    <property type="match status" value="1"/>
</dbReference>
<dbReference type="InterPro" id="IPR003439">
    <property type="entry name" value="ABC_transporter-like_ATP-bd"/>
</dbReference>
<sequence length="254" mass="28331">MELNTRRPLIQVRHLAKSFRNGDQVLQVLKDISLDIYEGDFISVMGPSGSGKSTFINVLGFLDNHFQGEYLFQGKTVSERSDRQIAQLRNESVGFVFQSFNLIANMSVLQNVRLPLLYAGMSSSKAHQEVLRVLVKVGLKDKVNAKPHELSGGQRQRVAIARALVNHPKFIIADEPTGALDTKTSASIMDILANLHREDGVTIVMVTHDPSLQRYATRHVVMMDGAIHEVAQHEAEKLIQSFNLESEAVDDEDQ</sequence>